<gene>
    <name evidence="4" type="ordered locus">Gbro_1399</name>
</gene>
<accession>D0L6C5</accession>
<dbReference type="SUPFAM" id="SSF53218">
    <property type="entry name" value="Molybdenum cofactor biosynthesis proteins"/>
    <property type="match status" value="1"/>
</dbReference>
<reference evidence="4 5" key="2">
    <citation type="journal article" date="2010" name="Stand. Genomic Sci.">
        <title>Complete genome sequence of Gordonia bronchialis type strain (3410).</title>
        <authorList>
            <person name="Ivanova N."/>
            <person name="Sikorski J."/>
            <person name="Jando M."/>
            <person name="Lapidus A."/>
            <person name="Nolan M."/>
            <person name="Lucas S."/>
            <person name="Del Rio T.G."/>
            <person name="Tice H."/>
            <person name="Copeland A."/>
            <person name="Cheng J.F."/>
            <person name="Chen F."/>
            <person name="Bruce D."/>
            <person name="Goodwin L."/>
            <person name="Pitluck S."/>
            <person name="Mavromatis K."/>
            <person name="Ovchinnikova G."/>
            <person name="Pati A."/>
            <person name="Chen A."/>
            <person name="Palaniappan K."/>
            <person name="Land M."/>
            <person name="Hauser L."/>
            <person name="Chang Y.J."/>
            <person name="Jeffries C.D."/>
            <person name="Chain P."/>
            <person name="Saunders E."/>
            <person name="Han C."/>
            <person name="Detter J.C."/>
            <person name="Brettin T."/>
            <person name="Rohde M."/>
            <person name="Goker M."/>
            <person name="Bristow J."/>
            <person name="Eisen J.A."/>
            <person name="Markowitz V."/>
            <person name="Hugenholtz P."/>
            <person name="Klenk H.P."/>
            <person name="Kyrpides N.C."/>
        </authorList>
    </citation>
    <scope>NUCLEOTIDE SEQUENCE [LARGE SCALE GENOMIC DNA]</scope>
    <source>
        <strain evidence="5">ATCC 25592 / DSM 43247 / BCRC 13721 / JCM 3198 / KCTC 3076 / NBRC 16047 / NCTC 10667</strain>
    </source>
</reference>
<dbReference type="AlphaFoldDB" id="D0L6C5"/>
<dbReference type="STRING" id="526226.Gbro_1399"/>
<dbReference type="PANTHER" id="PTHR43764:SF1">
    <property type="entry name" value="MOLYBDOPTERIN MOLYBDOTRANSFERASE"/>
    <property type="match status" value="1"/>
</dbReference>
<dbReference type="SMART" id="SM00852">
    <property type="entry name" value="MoCF_biosynth"/>
    <property type="match status" value="1"/>
</dbReference>
<evidence type="ECO:0000259" key="3">
    <source>
        <dbReference type="SMART" id="SM00852"/>
    </source>
</evidence>
<comment type="pathway">
    <text evidence="1">Cofactor biosynthesis; molybdopterin biosynthesis.</text>
</comment>
<dbReference type="GO" id="GO:0006777">
    <property type="term" value="P:Mo-molybdopterin cofactor biosynthetic process"/>
    <property type="evidence" value="ECO:0007669"/>
    <property type="project" value="UniProtKB-KW"/>
</dbReference>
<dbReference type="Gene3D" id="3.40.980.10">
    <property type="entry name" value="MoaB/Mog-like domain"/>
    <property type="match status" value="1"/>
</dbReference>
<evidence type="ECO:0000313" key="4">
    <source>
        <dbReference type="EMBL" id="ACY20682.1"/>
    </source>
</evidence>
<dbReference type="KEGG" id="gbr:Gbro_1399"/>
<dbReference type="OrthoDB" id="9784492at2"/>
<evidence type="ECO:0000256" key="1">
    <source>
        <dbReference type="ARBA" id="ARBA00005046"/>
    </source>
</evidence>
<evidence type="ECO:0000256" key="2">
    <source>
        <dbReference type="ARBA" id="ARBA00023150"/>
    </source>
</evidence>
<proteinExistence type="predicted"/>
<dbReference type="PANTHER" id="PTHR43764">
    <property type="entry name" value="MOLYBDENUM COFACTOR BIOSYNTHESIS"/>
    <property type="match status" value="1"/>
</dbReference>
<dbReference type="InterPro" id="IPR051920">
    <property type="entry name" value="MPT_Adenylyltrnsfr/MoaC-Rel"/>
</dbReference>
<keyword evidence="5" id="KW-1185">Reference proteome</keyword>
<dbReference type="InterPro" id="IPR001453">
    <property type="entry name" value="MoaB/Mog_dom"/>
</dbReference>
<dbReference type="Proteomes" id="UP000001219">
    <property type="component" value="Chromosome"/>
</dbReference>
<dbReference type="Pfam" id="PF00994">
    <property type="entry name" value="MoCF_biosynth"/>
    <property type="match status" value="1"/>
</dbReference>
<reference evidence="5" key="1">
    <citation type="submission" date="2009-10" db="EMBL/GenBank/DDBJ databases">
        <title>The complete chromosome of Gordonia bronchialis DSM 43247.</title>
        <authorList>
            <consortium name="US DOE Joint Genome Institute (JGI-PGF)"/>
            <person name="Lucas S."/>
            <person name="Copeland A."/>
            <person name="Lapidus A."/>
            <person name="Glavina del Rio T."/>
            <person name="Dalin E."/>
            <person name="Tice H."/>
            <person name="Bruce D."/>
            <person name="Goodwin L."/>
            <person name="Pitluck S."/>
            <person name="Kyrpides N."/>
            <person name="Mavromatis K."/>
            <person name="Ivanova N."/>
            <person name="Ovchinnikova G."/>
            <person name="Saunders E."/>
            <person name="Brettin T."/>
            <person name="Detter J.C."/>
            <person name="Han C."/>
            <person name="Larimer F."/>
            <person name="Land M."/>
            <person name="Hauser L."/>
            <person name="Markowitz V."/>
            <person name="Cheng J.-F."/>
            <person name="Hugenholtz P."/>
            <person name="Woyke T."/>
            <person name="Wu D."/>
            <person name="Jando M."/>
            <person name="Schneider S."/>
            <person name="Goeker M."/>
            <person name="Klenk H.-P."/>
            <person name="Eisen J.A."/>
        </authorList>
    </citation>
    <scope>NUCLEOTIDE SEQUENCE [LARGE SCALE GENOMIC DNA]</scope>
    <source>
        <strain evidence="5">ATCC 25592 / DSM 43247 / BCRC 13721 / JCM 3198 / KCTC 3076 / NBRC 16047 / NCTC 10667</strain>
    </source>
</reference>
<dbReference type="eggNOG" id="COG0521">
    <property type="taxonomic scope" value="Bacteria"/>
</dbReference>
<protein>
    <submittedName>
        <fullName evidence="4">Molybdenum cofactor synthesis domain protein</fullName>
    </submittedName>
</protein>
<keyword evidence="2" id="KW-0501">Molybdenum cofactor biosynthesis</keyword>
<sequence>MTSSTSRVPATGGTTTTARYGADVAEAGDVDPADIVAADAAAREFVARHTDDAADEVNAEVGRALVVVVDDDAAHGEDHRLLGPLVGELLAEAGFHVDATVAVSADEVEIRNALNTAVIGGVDLVLSVGGVGVGARDVTPEATEPLLDRRLQGIEEAVRSSGLAAGATDGGLSRGLAGISGQTLVVNIANSRAAVRDGMATVAPLAKFVIEKISEF</sequence>
<evidence type="ECO:0000313" key="5">
    <source>
        <dbReference type="Proteomes" id="UP000001219"/>
    </source>
</evidence>
<dbReference type="EMBL" id="CP001802">
    <property type="protein sequence ID" value="ACY20682.1"/>
    <property type="molecule type" value="Genomic_DNA"/>
</dbReference>
<feature type="domain" description="MoaB/Mog" evidence="3">
    <location>
        <begin position="65"/>
        <end position="209"/>
    </location>
</feature>
<name>D0L6C5_GORB4</name>
<dbReference type="HOGENOM" id="CLU_077358_4_0_11"/>
<organism evidence="4 5">
    <name type="scientific">Gordonia bronchialis (strain ATCC 25592 / DSM 43247 / BCRC 13721 / JCM 3198 / KCTC 3076 / NBRC 16047 / NCTC 10667)</name>
    <name type="common">Rhodococcus bronchialis</name>
    <dbReference type="NCBI Taxonomy" id="526226"/>
    <lineage>
        <taxon>Bacteria</taxon>
        <taxon>Bacillati</taxon>
        <taxon>Actinomycetota</taxon>
        <taxon>Actinomycetes</taxon>
        <taxon>Mycobacteriales</taxon>
        <taxon>Gordoniaceae</taxon>
        <taxon>Gordonia</taxon>
    </lineage>
</organism>
<dbReference type="RefSeq" id="WP_012833252.1">
    <property type="nucleotide sequence ID" value="NC_013441.1"/>
</dbReference>
<dbReference type="InterPro" id="IPR036425">
    <property type="entry name" value="MoaB/Mog-like_dom_sf"/>
</dbReference>